<dbReference type="RefSeq" id="WP_040007986.1">
    <property type="nucleotide sequence ID" value="NZ_CP009574.1"/>
</dbReference>
<keyword evidence="3" id="KW-1185">Reference proteome</keyword>
<reference evidence="2 3" key="1">
    <citation type="submission" date="2014-10" db="EMBL/GenBank/DDBJ databases">
        <title>Whole genome sequence of Francisella endociliophora strain FSC1006, isolated from a laboratory culture of the marine ciliate Euplotes raikovi.</title>
        <authorList>
            <person name="Granberg M."/>
            <person name="Backman S."/>
            <person name="Lundmark E."/>
            <person name="Nilsson E."/>
            <person name="Karlsson E."/>
            <person name="Thelaus J."/>
            <person name="Ohrman C."/>
            <person name="Larkeryd A."/>
            <person name="Stenberg P."/>
        </authorList>
    </citation>
    <scope>NUCLEOTIDE SEQUENCE [LARGE SCALE GENOMIC DNA]</scope>
    <source>
        <strain evidence="2 3">FSC1006</strain>
    </source>
</reference>
<evidence type="ECO:0000313" key="2">
    <source>
        <dbReference type="EMBL" id="AIT08818.1"/>
    </source>
</evidence>
<protein>
    <submittedName>
        <fullName evidence="2">Uncharacterized protein</fullName>
    </submittedName>
</protein>
<dbReference type="STRING" id="1547445.LO80_01720"/>
<dbReference type="KEGG" id="frf:LO80_01720"/>
<keyword evidence="1" id="KW-0732">Signal</keyword>
<gene>
    <name evidence="2" type="ORF">LO80_01720</name>
</gene>
<proteinExistence type="predicted"/>
<dbReference type="EMBL" id="CP009574">
    <property type="protein sequence ID" value="AIT08818.1"/>
    <property type="molecule type" value="Genomic_DNA"/>
</dbReference>
<dbReference type="AlphaFoldDB" id="A0A097EMN9"/>
<feature type="signal peptide" evidence="1">
    <location>
        <begin position="1"/>
        <end position="21"/>
    </location>
</feature>
<sequence length="252" mass="26727">MKLYKSLCLLAPLAISTSAYSYTLELVNNSKVDSRIYSTQPVIDEKAEAGSSTSVSSVRIEDATEIKTAASVPSQQSFGSLVKSSSNFTLQLTPQTYSEAWQDVKVEVKGSFGTGSYQAVLTPAGKVTASGICKAETHGGTGVTCALGSSDPSNVTITLTGGDTPSPVTDTVKMEYVGDWHKGGNEYHNGDWSGKSYAFVSYEGKYYAACGTTNWTAAPDEQIADTGEQEPWATYNGVAGDIDKKTSPCRRS</sequence>
<dbReference type="Proteomes" id="UP000029672">
    <property type="component" value="Chromosome"/>
</dbReference>
<organism evidence="2 3">
    <name type="scientific">Candidatus Francisella endociliophora</name>
    <dbReference type="NCBI Taxonomy" id="653937"/>
    <lineage>
        <taxon>Bacteria</taxon>
        <taxon>Pseudomonadati</taxon>
        <taxon>Pseudomonadota</taxon>
        <taxon>Gammaproteobacteria</taxon>
        <taxon>Thiotrichales</taxon>
        <taxon>Francisellaceae</taxon>
        <taxon>Francisella</taxon>
    </lineage>
</organism>
<dbReference type="HOGENOM" id="CLU_1101612_0_0_6"/>
<evidence type="ECO:0000313" key="3">
    <source>
        <dbReference type="Proteomes" id="UP000029672"/>
    </source>
</evidence>
<evidence type="ECO:0000256" key="1">
    <source>
        <dbReference type="SAM" id="SignalP"/>
    </source>
</evidence>
<accession>A0A097EMN9</accession>
<name>A0A097EMN9_9GAMM</name>
<feature type="chain" id="PRO_5001934851" evidence="1">
    <location>
        <begin position="22"/>
        <end position="252"/>
    </location>
</feature>